<accession>A0A6B2LLR4</accession>
<dbReference type="NCBIfam" id="TIGR00231">
    <property type="entry name" value="small_GTP"/>
    <property type="match status" value="1"/>
</dbReference>
<evidence type="ECO:0000256" key="7">
    <source>
        <dbReference type="ARBA" id="ARBA00023134"/>
    </source>
</evidence>
<dbReference type="SMART" id="SM00175">
    <property type="entry name" value="RAB"/>
    <property type="match status" value="1"/>
</dbReference>
<dbReference type="GO" id="GO:0005794">
    <property type="term" value="C:Golgi apparatus"/>
    <property type="evidence" value="ECO:0007669"/>
    <property type="project" value="UniProtKB-SubCell"/>
</dbReference>
<sequence>MGGLFSSLLDLFKDKEARIVMLGLDGAGKSTILYQFKLGEVVTCLPTIGFNVETICYNKFNLTVWDIGGQEKIRPLWQHYYAGSSAIIYVIDSADTERIEESKGELCKLLKEPELQSVPILVLANKQDLPHRLTVAELTQRLSPELQTRVYLIQGTVGVSGEGLYEGLNWLTTVLSSDPH</sequence>
<keyword evidence="10" id="KW-0479">Metal-binding</keyword>
<protein>
    <recommendedName>
        <fullName evidence="13">ADP-ribosylation factor</fullName>
    </recommendedName>
</protein>
<organism evidence="12">
    <name type="scientific">Arcella intermedia</name>
    <dbReference type="NCBI Taxonomy" id="1963864"/>
    <lineage>
        <taxon>Eukaryota</taxon>
        <taxon>Amoebozoa</taxon>
        <taxon>Tubulinea</taxon>
        <taxon>Elardia</taxon>
        <taxon>Arcellinida</taxon>
        <taxon>Sphaerothecina</taxon>
        <taxon>Arcellidae</taxon>
        <taxon>Arcella</taxon>
    </lineage>
</organism>
<dbReference type="PROSITE" id="PS51419">
    <property type="entry name" value="RAB"/>
    <property type="match status" value="1"/>
</dbReference>
<evidence type="ECO:0000313" key="12">
    <source>
        <dbReference type="EMBL" id="NDV37701.1"/>
    </source>
</evidence>
<dbReference type="PRINTS" id="PR00328">
    <property type="entry name" value="SAR1GTPBP"/>
</dbReference>
<evidence type="ECO:0000256" key="6">
    <source>
        <dbReference type="ARBA" id="ARBA00023034"/>
    </source>
</evidence>
<dbReference type="GO" id="GO:0016192">
    <property type="term" value="P:vesicle-mediated transport"/>
    <property type="evidence" value="ECO:0007669"/>
    <property type="project" value="UniProtKB-KW"/>
</dbReference>
<dbReference type="CDD" id="cd00878">
    <property type="entry name" value="Arf_Arl"/>
    <property type="match status" value="1"/>
</dbReference>
<dbReference type="SUPFAM" id="SSF52540">
    <property type="entry name" value="P-loop containing nucleoside triphosphate hydrolases"/>
    <property type="match status" value="1"/>
</dbReference>
<evidence type="ECO:0008006" key="13">
    <source>
        <dbReference type="Google" id="ProtNLM"/>
    </source>
</evidence>
<comment type="similarity">
    <text evidence="2 11">Belongs to the small GTPase superfamily. Arf family.</text>
</comment>
<dbReference type="PANTHER" id="PTHR11711">
    <property type="entry name" value="ADP RIBOSYLATION FACTOR-RELATED"/>
    <property type="match status" value="1"/>
</dbReference>
<dbReference type="GO" id="GO:0003924">
    <property type="term" value="F:GTPase activity"/>
    <property type="evidence" value="ECO:0007669"/>
    <property type="project" value="InterPro"/>
</dbReference>
<dbReference type="SMART" id="SM00178">
    <property type="entry name" value="SAR"/>
    <property type="match status" value="1"/>
</dbReference>
<evidence type="ECO:0000256" key="1">
    <source>
        <dbReference type="ARBA" id="ARBA00004555"/>
    </source>
</evidence>
<dbReference type="AlphaFoldDB" id="A0A6B2LLR4"/>
<dbReference type="GO" id="GO:0030010">
    <property type="term" value="P:establishment of cell polarity"/>
    <property type="evidence" value="ECO:0007669"/>
    <property type="project" value="UniProtKB-ARBA"/>
</dbReference>
<evidence type="ECO:0000256" key="8">
    <source>
        <dbReference type="ARBA" id="ARBA00059050"/>
    </source>
</evidence>
<evidence type="ECO:0000256" key="4">
    <source>
        <dbReference type="ARBA" id="ARBA00022892"/>
    </source>
</evidence>
<dbReference type="InterPro" id="IPR027417">
    <property type="entry name" value="P-loop_NTPase"/>
</dbReference>
<dbReference type="GO" id="GO:0015031">
    <property type="term" value="P:protein transport"/>
    <property type="evidence" value="ECO:0007669"/>
    <property type="project" value="UniProtKB-KW"/>
</dbReference>
<evidence type="ECO:0000256" key="11">
    <source>
        <dbReference type="RuleBase" id="RU003925"/>
    </source>
</evidence>
<dbReference type="SMART" id="SM00177">
    <property type="entry name" value="ARF"/>
    <property type="match status" value="1"/>
</dbReference>
<dbReference type="InterPro" id="IPR005225">
    <property type="entry name" value="Small_GTP-bd"/>
</dbReference>
<evidence type="ECO:0000256" key="2">
    <source>
        <dbReference type="ARBA" id="ARBA00010290"/>
    </source>
</evidence>
<reference evidence="12" key="1">
    <citation type="journal article" date="2020" name="J. Eukaryot. Microbiol.">
        <title>De novo Sequencing, Assembly and Annotation of the Transcriptome for the Free-Living Testate Amoeba Arcella intermedia.</title>
        <authorList>
            <person name="Ribeiro G.M."/>
            <person name="Porfirio-Sousa A.L."/>
            <person name="Maurer-Alcala X.X."/>
            <person name="Katz L.A."/>
            <person name="Lahr D.J.G."/>
        </authorList>
    </citation>
    <scope>NUCLEOTIDE SEQUENCE</scope>
</reference>
<comment type="subcellular location">
    <subcellularLocation>
        <location evidence="1">Golgi apparatus</location>
    </subcellularLocation>
</comment>
<dbReference type="InterPro" id="IPR024156">
    <property type="entry name" value="Small_GTPase_ARF"/>
</dbReference>
<dbReference type="InterPro" id="IPR006689">
    <property type="entry name" value="Small_GTPase_ARF/SAR"/>
</dbReference>
<dbReference type="EMBL" id="GIBP01008732">
    <property type="protein sequence ID" value="NDV37701.1"/>
    <property type="molecule type" value="Transcribed_RNA"/>
</dbReference>
<dbReference type="PROSITE" id="PS51417">
    <property type="entry name" value="ARF"/>
    <property type="match status" value="1"/>
</dbReference>
<dbReference type="Pfam" id="PF00025">
    <property type="entry name" value="Arf"/>
    <property type="match status" value="1"/>
</dbReference>
<keyword evidence="10" id="KW-0460">Magnesium</keyword>
<keyword evidence="5" id="KW-0653">Protein transport</keyword>
<comment type="function">
    <text evidence="8">GTP-binding protein that may be involved in protein trafficking. May modulate vesicle budding and uncoating within the Golgi apparatus.</text>
</comment>
<keyword evidence="4" id="KW-0931">ER-Golgi transport</keyword>
<evidence type="ECO:0000256" key="3">
    <source>
        <dbReference type="ARBA" id="ARBA00022741"/>
    </source>
</evidence>
<feature type="binding site" evidence="9">
    <location>
        <position position="69"/>
    </location>
    <ligand>
        <name>GTP</name>
        <dbReference type="ChEBI" id="CHEBI:37565"/>
    </ligand>
</feature>
<proteinExistence type="inferred from homology"/>
<keyword evidence="3 9" id="KW-0547">Nucleotide-binding</keyword>
<evidence type="ECO:0000256" key="5">
    <source>
        <dbReference type="ARBA" id="ARBA00022927"/>
    </source>
</evidence>
<feature type="binding site" evidence="10">
    <location>
        <position position="47"/>
    </location>
    <ligand>
        <name>Mg(2+)</name>
        <dbReference type="ChEBI" id="CHEBI:18420"/>
    </ligand>
</feature>
<dbReference type="GO" id="GO:0005525">
    <property type="term" value="F:GTP binding"/>
    <property type="evidence" value="ECO:0007669"/>
    <property type="project" value="UniProtKB-KW"/>
</dbReference>
<feature type="binding site" evidence="9">
    <location>
        <begin position="23"/>
        <end position="30"/>
    </location>
    <ligand>
        <name>GTP</name>
        <dbReference type="ChEBI" id="CHEBI:37565"/>
    </ligand>
</feature>
<keyword evidence="6" id="KW-0333">Golgi apparatus</keyword>
<dbReference type="Gene3D" id="3.40.50.300">
    <property type="entry name" value="P-loop containing nucleotide triphosphate hydrolases"/>
    <property type="match status" value="1"/>
</dbReference>
<feature type="binding site" evidence="10">
    <location>
        <position position="30"/>
    </location>
    <ligand>
        <name>Mg(2+)</name>
        <dbReference type="ChEBI" id="CHEBI:18420"/>
    </ligand>
</feature>
<dbReference type="GO" id="GO:0046872">
    <property type="term" value="F:metal ion binding"/>
    <property type="evidence" value="ECO:0007669"/>
    <property type="project" value="UniProtKB-KW"/>
</dbReference>
<evidence type="ECO:0000256" key="10">
    <source>
        <dbReference type="PIRSR" id="PIRSR606689-2"/>
    </source>
</evidence>
<feature type="binding site" evidence="9">
    <location>
        <begin position="125"/>
        <end position="128"/>
    </location>
    <ligand>
        <name>GTP</name>
        <dbReference type="ChEBI" id="CHEBI:37565"/>
    </ligand>
</feature>
<keyword evidence="7 9" id="KW-0342">GTP-binding</keyword>
<name>A0A6B2LLR4_9EUKA</name>
<keyword evidence="5" id="KW-0813">Transport</keyword>
<evidence type="ECO:0000256" key="9">
    <source>
        <dbReference type="PIRSR" id="PIRSR606689-1"/>
    </source>
</evidence>
<dbReference type="FunFam" id="3.40.50.300:FF:000412">
    <property type="entry name" value="ADP-ribosylation factor 1"/>
    <property type="match status" value="1"/>
</dbReference>